<evidence type="ECO:0000259" key="9">
    <source>
        <dbReference type="Pfam" id="PF12704"/>
    </source>
</evidence>
<feature type="transmembrane region" description="Helical" evidence="7">
    <location>
        <begin position="314"/>
        <end position="335"/>
    </location>
</feature>
<dbReference type="PANTHER" id="PTHR30572:SF4">
    <property type="entry name" value="ABC TRANSPORTER PERMEASE YTRF"/>
    <property type="match status" value="1"/>
</dbReference>
<sequence length="396" mass="43474">MINIYQVAFKNLLRKKTRSALTIVGIALSAWVLVSLFGFNNGYEHSLNRDIDNLGYQMIVTAKGCPYEAATLMLKGGTGLRYLKENLTNEIIKNREVEKITPMLMQVVLDPNKGESGGLAAFLGVDPATYPAMKSFLKFQEGGWFKPDSQKEVVLGYEAAELEQREVGDIYLIPEKNIELKVTGILKRTGTQDDGTIFVPIKTLQQAFGKTGQVTGIGIKVSKDADIARFEDKMYNLPDVQVVSLIQVKQTILNLVGTAKVMVLSIAIIAIVIALLGVINTVLMSVLERYQEIGILKSIGAMPLDIFRMVWTETLILCGIGSLVGIVLALLLAQISDLMIRRIIPYAPSGVLVQVDLSLMMFTLLVMVLIGLLGGIYPAWRAANIRPLEAIRAEGE</sequence>
<dbReference type="InterPro" id="IPR050250">
    <property type="entry name" value="Macrolide_Exporter_MacB"/>
</dbReference>
<evidence type="ECO:0000256" key="2">
    <source>
        <dbReference type="ARBA" id="ARBA00022475"/>
    </source>
</evidence>
<evidence type="ECO:0000256" key="1">
    <source>
        <dbReference type="ARBA" id="ARBA00004651"/>
    </source>
</evidence>
<feature type="domain" description="ABC3 transporter permease C-terminal" evidence="8">
    <location>
        <begin position="265"/>
        <end position="386"/>
    </location>
</feature>
<keyword evidence="4 7" id="KW-1133">Transmembrane helix</keyword>
<dbReference type="Pfam" id="PF12704">
    <property type="entry name" value="MacB_PCD"/>
    <property type="match status" value="1"/>
</dbReference>
<dbReference type="Pfam" id="PF02687">
    <property type="entry name" value="FtsX"/>
    <property type="match status" value="1"/>
</dbReference>
<dbReference type="EMBL" id="WPAF01000008">
    <property type="protein sequence ID" value="KAF0134451.1"/>
    <property type="molecule type" value="Genomic_DNA"/>
</dbReference>
<organism evidence="10 11">
    <name type="scientific">Candidatus Saganbacteria bacterium</name>
    <dbReference type="NCBI Taxonomy" id="2575572"/>
    <lineage>
        <taxon>Bacteria</taxon>
        <taxon>Bacillati</taxon>
        <taxon>Saganbacteria</taxon>
    </lineage>
</organism>
<dbReference type="GO" id="GO:0022857">
    <property type="term" value="F:transmembrane transporter activity"/>
    <property type="evidence" value="ECO:0007669"/>
    <property type="project" value="TreeGrafter"/>
</dbReference>
<keyword evidence="3 7" id="KW-0812">Transmembrane</keyword>
<evidence type="ECO:0000259" key="8">
    <source>
        <dbReference type="Pfam" id="PF02687"/>
    </source>
</evidence>
<reference evidence="10 11" key="1">
    <citation type="submission" date="2019-12" db="EMBL/GenBank/DDBJ databases">
        <authorList>
            <person name="Wolfe R."/>
            <person name="Danczak R."/>
            <person name="Wilkins M."/>
        </authorList>
    </citation>
    <scope>NUCLEOTIDE SEQUENCE [LARGE SCALE GENOMIC DNA]</scope>
    <source>
        <strain evidence="10">X2_MaxBin.013</strain>
    </source>
</reference>
<evidence type="ECO:0000256" key="4">
    <source>
        <dbReference type="ARBA" id="ARBA00022989"/>
    </source>
</evidence>
<evidence type="ECO:0000313" key="11">
    <source>
        <dbReference type="Proteomes" id="UP000488506"/>
    </source>
</evidence>
<keyword evidence="5 7" id="KW-0472">Membrane</keyword>
<proteinExistence type="inferred from homology"/>
<dbReference type="InterPro" id="IPR025857">
    <property type="entry name" value="MacB_PCD"/>
</dbReference>
<gene>
    <name evidence="10" type="ORF">FD145_676</name>
</gene>
<dbReference type="Proteomes" id="UP000488506">
    <property type="component" value="Unassembled WGS sequence"/>
</dbReference>
<evidence type="ECO:0000256" key="7">
    <source>
        <dbReference type="SAM" id="Phobius"/>
    </source>
</evidence>
<feature type="domain" description="MacB-like periplasmic core" evidence="9">
    <location>
        <begin position="19"/>
        <end position="234"/>
    </location>
</feature>
<evidence type="ECO:0008006" key="12">
    <source>
        <dbReference type="Google" id="ProtNLM"/>
    </source>
</evidence>
<evidence type="ECO:0000256" key="5">
    <source>
        <dbReference type="ARBA" id="ARBA00023136"/>
    </source>
</evidence>
<dbReference type="AlphaFoldDB" id="A0A833L1G7"/>
<evidence type="ECO:0000256" key="3">
    <source>
        <dbReference type="ARBA" id="ARBA00022692"/>
    </source>
</evidence>
<evidence type="ECO:0000313" key="10">
    <source>
        <dbReference type="EMBL" id="KAF0134451.1"/>
    </source>
</evidence>
<feature type="transmembrane region" description="Helical" evidence="7">
    <location>
        <begin position="261"/>
        <end position="287"/>
    </location>
</feature>
<name>A0A833L1G7_UNCSA</name>
<dbReference type="InterPro" id="IPR003838">
    <property type="entry name" value="ABC3_permease_C"/>
</dbReference>
<accession>A0A833L1G7</accession>
<comment type="similarity">
    <text evidence="6">Belongs to the ABC-4 integral membrane protein family.</text>
</comment>
<evidence type="ECO:0000256" key="6">
    <source>
        <dbReference type="ARBA" id="ARBA00038076"/>
    </source>
</evidence>
<keyword evidence="2" id="KW-1003">Cell membrane</keyword>
<protein>
    <recommendedName>
        <fullName evidence="12">ABC transporter permease</fullName>
    </recommendedName>
</protein>
<feature type="transmembrane region" description="Helical" evidence="7">
    <location>
        <begin position="20"/>
        <end position="39"/>
    </location>
</feature>
<feature type="transmembrane region" description="Helical" evidence="7">
    <location>
        <begin position="355"/>
        <end position="377"/>
    </location>
</feature>
<comment type="subcellular location">
    <subcellularLocation>
        <location evidence="1">Cell membrane</location>
        <topology evidence="1">Multi-pass membrane protein</topology>
    </subcellularLocation>
</comment>
<dbReference type="PANTHER" id="PTHR30572">
    <property type="entry name" value="MEMBRANE COMPONENT OF TRANSPORTER-RELATED"/>
    <property type="match status" value="1"/>
</dbReference>
<comment type="caution">
    <text evidence="10">The sequence shown here is derived from an EMBL/GenBank/DDBJ whole genome shotgun (WGS) entry which is preliminary data.</text>
</comment>
<dbReference type="GO" id="GO:0005886">
    <property type="term" value="C:plasma membrane"/>
    <property type="evidence" value="ECO:0007669"/>
    <property type="project" value="UniProtKB-SubCell"/>
</dbReference>